<keyword evidence="1" id="KW-0812">Transmembrane</keyword>
<evidence type="ECO:0000313" key="2">
    <source>
        <dbReference type="EMBL" id="CAH4030428.1"/>
    </source>
</evidence>
<dbReference type="Proteomes" id="UP001152562">
    <property type="component" value="Unassembled WGS sequence"/>
</dbReference>
<dbReference type="InterPro" id="IPR036682">
    <property type="entry name" value="OS_D_A10/PebIII_sf"/>
</dbReference>
<name>A0A9P0TJK7_PIEBR</name>
<dbReference type="SUPFAM" id="SSF100910">
    <property type="entry name" value="Chemosensory protein Csp2"/>
    <property type="match status" value="1"/>
</dbReference>
<organism evidence="2 3">
    <name type="scientific">Pieris brassicae</name>
    <name type="common">White butterfly</name>
    <name type="synonym">Large white butterfly</name>
    <dbReference type="NCBI Taxonomy" id="7116"/>
    <lineage>
        <taxon>Eukaryota</taxon>
        <taxon>Metazoa</taxon>
        <taxon>Ecdysozoa</taxon>
        <taxon>Arthropoda</taxon>
        <taxon>Hexapoda</taxon>
        <taxon>Insecta</taxon>
        <taxon>Pterygota</taxon>
        <taxon>Neoptera</taxon>
        <taxon>Endopterygota</taxon>
        <taxon>Lepidoptera</taxon>
        <taxon>Glossata</taxon>
        <taxon>Ditrysia</taxon>
        <taxon>Papilionoidea</taxon>
        <taxon>Pieridae</taxon>
        <taxon>Pierinae</taxon>
        <taxon>Pieris</taxon>
    </lineage>
</organism>
<evidence type="ECO:0000256" key="1">
    <source>
        <dbReference type="SAM" id="Phobius"/>
    </source>
</evidence>
<gene>
    <name evidence="2" type="ORF">PIBRA_LOCUS7083</name>
</gene>
<dbReference type="Pfam" id="PF03392">
    <property type="entry name" value="OS-D"/>
    <property type="match status" value="1"/>
</dbReference>
<keyword evidence="1" id="KW-0472">Membrane</keyword>
<dbReference type="PANTHER" id="PTHR11257:SF12">
    <property type="entry name" value="EJACULATORY BULB-SPECIFIC PROTEIN 3-RELATED"/>
    <property type="match status" value="1"/>
</dbReference>
<keyword evidence="1" id="KW-1133">Transmembrane helix</keyword>
<comment type="caution">
    <text evidence="2">The sequence shown here is derived from an EMBL/GenBank/DDBJ whole genome shotgun (WGS) entry which is preliminary data.</text>
</comment>
<evidence type="ECO:0000313" key="3">
    <source>
        <dbReference type="Proteomes" id="UP001152562"/>
    </source>
</evidence>
<proteinExistence type="predicted"/>
<protein>
    <recommendedName>
        <fullName evidence="4">Chemosensory protein</fullName>
    </recommendedName>
</protein>
<dbReference type="InterPro" id="IPR005055">
    <property type="entry name" value="A10/PebIII"/>
</dbReference>
<dbReference type="Gene3D" id="1.10.2080.10">
    <property type="entry name" value="Insect odorant-binding protein A10/Ejaculatory bulb-specific protein 3"/>
    <property type="match status" value="1"/>
</dbReference>
<keyword evidence="3" id="KW-1185">Reference proteome</keyword>
<dbReference type="EMBL" id="CALOZG010000010">
    <property type="protein sequence ID" value="CAH4030428.1"/>
    <property type="molecule type" value="Genomic_DNA"/>
</dbReference>
<accession>A0A9P0TJK7</accession>
<evidence type="ECO:0008006" key="4">
    <source>
        <dbReference type="Google" id="ProtNLM"/>
    </source>
</evidence>
<reference evidence="2" key="1">
    <citation type="submission" date="2022-05" db="EMBL/GenBank/DDBJ databases">
        <authorList>
            <person name="Okamura Y."/>
        </authorList>
    </citation>
    <scope>NUCLEOTIDE SEQUENCE</scope>
</reference>
<dbReference type="PANTHER" id="PTHR11257">
    <property type="entry name" value="CHEMOSENSORY PROTEIN-RELATED"/>
    <property type="match status" value="1"/>
</dbReference>
<sequence length="148" mass="16989">MHPEARTIKNYLSNLTEIEIETMAGKLVVFCCCVLVAVFAEKYTDKYDNINLQEILENGRLFHAYINCLLDKGKCSPEGKELRDHIQDALETGCSKCTEAQEKGTYTIIEHLINKEKEIWEELCAKYDAEGKYRKKYEERAKSAGLTV</sequence>
<dbReference type="AlphaFoldDB" id="A0A9P0TJK7"/>
<feature type="transmembrane region" description="Helical" evidence="1">
    <location>
        <begin position="20"/>
        <end position="40"/>
    </location>
</feature>